<dbReference type="GO" id="GO:0003835">
    <property type="term" value="F:beta-galactoside alpha-2,6-sialyltransferase activity"/>
    <property type="evidence" value="ECO:0007669"/>
    <property type="project" value="UniProtKB-EC"/>
</dbReference>
<evidence type="ECO:0000256" key="10">
    <source>
        <dbReference type="ARBA" id="ARBA00023157"/>
    </source>
</evidence>
<evidence type="ECO:0000256" key="13">
    <source>
        <dbReference type="ARBA" id="ARBA00034329"/>
    </source>
</evidence>
<organism evidence="14 15">
    <name type="scientific">Cymbomonas tetramitiformis</name>
    <dbReference type="NCBI Taxonomy" id="36881"/>
    <lineage>
        <taxon>Eukaryota</taxon>
        <taxon>Viridiplantae</taxon>
        <taxon>Chlorophyta</taxon>
        <taxon>Pyramimonadophyceae</taxon>
        <taxon>Pyramimonadales</taxon>
        <taxon>Pyramimonadaceae</taxon>
        <taxon>Cymbomonas</taxon>
    </lineage>
</organism>
<dbReference type="InterPro" id="IPR001675">
    <property type="entry name" value="Glyco_trans_29"/>
</dbReference>
<evidence type="ECO:0000256" key="5">
    <source>
        <dbReference type="ARBA" id="ARBA00022692"/>
    </source>
</evidence>
<evidence type="ECO:0000256" key="3">
    <source>
        <dbReference type="ARBA" id="ARBA00022676"/>
    </source>
</evidence>
<keyword evidence="4" id="KW-0808">Transferase</keyword>
<dbReference type="InterPro" id="IPR038578">
    <property type="entry name" value="GT29-like_sf"/>
</dbReference>
<feature type="non-terminal residue" evidence="14">
    <location>
        <position position="1"/>
    </location>
</feature>
<sequence length="316" mass="35254">RERGCAVAPCTEGAGLCVLGMECAELNQTLPREPPSLRAAIHRKIGICDSADDGPCEVAVTPSHPPRASTYERDPSCKLGFFRRIHFARSVSVSRSLEFTNRTEGATLDVRCGREAWRGRGPGCALQGWRPSCAVVGNSGKLRHEIHGHEIDAADAVLRFNQGRTKGFEKQVGTKATFRMYNGPYASPKQKGEVTLTQLRDPATRTWVKAVEKERAKNPDARAYMFDPELLCHSWDWVDHHGDKPSSGLVGVLFALALCSKVDVYGYQPAGYFNHSEMPHYYDWERPKPGREKAHPFEQEQHIYQILESAAKIAIH</sequence>
<comment type="caution">
    <text evidence="14">The sequence shown here is derived from an EMBL/GenBank/DDBJ whole genome shotgun (WGS) entry which is preliminary data.</text>
</comment>
<keyword evidence="11" id="KW-0325">Glycoprotein</keyword>
<comment type="subcellular location">
    <subcellularLocation>
        <location evidence="1">Golgi apparatus</location>
        <location evidence="1">Golgi stack membrane</location>
        <topology evidence="1">Single-pass type II membrane protein</topology>
    </subcellularLocation>
</comment>
<evidence type="ECO:0000256" key="1">
    <source>
        <dbReference type="ARBA" id="ARBA00004447"/>
    </source>
</evidence>
<dbReference type="CDD" id="cd19952">
    <property type="entry name" value="GT29"/>
    <property type="match status" value="1"/>
</dbReference>
<dbReference type="EMBL" id="LGRX02027284">
    <property type="protein sequence ID" value="KAK3249492.1"/>
    <property type="molecule type" value="Genomic_DNA"/>
</dbReference>
<dbReference type="Pfam" id="PF00777">
    <property type="entry name" value="Glyco_transf_29"/>
    <property type="match status" value="1"/>
</dbReference>
<dbReference type="PANTHER" id="PTHR46059:SF1">
    <property type="entry name" value="BETA-GALACTOSIDE ALPHA-2,6-SIALYLTRANSFERASE"/>
    <property type="match status" value="1"/>
</dbReference>
<evidence type="ECO:0000313" key="14">
    <source>
        <dbReference type="EMBL" id="KAK3249492.1"/>
    </source>
</evidence>
<evidence type="ECO:0000313" key="15">
    <source>
        <dbReference type="Proteomes" id="UP001190700"/>
    </source>
</evidence>
<evidence type="ECO:0000256" key="6">
    <source>
        <dbReference type="ARBA" id="ARBA00022968"/>
    </source>
</evidence>
<dbReference type="GO" id="GO:0032580">
    <property type="term" value="C:Golgi cisterna membrane"/>
    <property type="evidence" value="ECO:0007669"/>
    <property type="project" value="UniProtKB-SubCell"/>
</dbReference>
<keyword evidence="7" id="KW-1133">Transmembrane helix</keyword>
<keyword evidence="6" id="KW-0735">Signal-anchor</keyword>
<keyword evidence="15" id="KW-1185">Reference proteome</keyword>
<gene>
    <name evidence="14" type="ORF">CYMTET_41078</name>
</gene>
<evidence type="ECO:0000256" key="4">
    <source>
        <dbReference type="ARBA" id="ARBA00022679"/>
    </source>
</evidence>
<keyword evidence="5" id="KW-0812">Transmembrane</keyword>
<evidence type="ECO:0000256" key="12">
    <source>
        <dbReference type="ARBA" id="ARBA00034249"/>
    </source>
</evidence>
<name>A0AAE0C8Z2_9CHLO</name>
<proteinExistence type="inferred from homology"/>
<evidence type="ECO:0000256" key="11">
    <source>
        <dbReference type="ARBA" id="ARBA00023180"/>
    </source>
</evidence>
<evidence type="ECO:0000256" key="2">
    <source>
        <dbReference type="ARBA" id="ARBA00006003"/>
    </source>
</evidence>
<dbReference type="PANTHER" id="PTHR46059">
    <property type="entry name" value="BETA-GALACTOSIDE ALPHA-2,6-SIALYLTRANSFERASE"/>
    <property type="match status" value="1"/>
</dbReference>
<evidence type="ECO:0000256" key="7">
    <source>
        <dbReference type="ARBA" id="ARBA00022989"/>
    </source>
</evidence>
<keyword evidence="10" id="KW-1015">Disulfide bond</keyword>
<comment type="catalytic activity">
    <reaction evidence="12">
        <text>a beta-D-galactoside + CMP-N-acetyl-beta-neuraminate = an N-acetyl-alpha-neuraminyl-(2-&gt;6)-beta-D-galactosyl derivative + CMP + H(+)</text>
        <dbReference type="Rhea" id="RHEA:52104"/>
        <dbReference type="ChEBI" id="CHEBI:15378"/>
        <dbReference type="ChEBI" id="CHEBI:28034"/>
        <dbReference type="ChEBI" id="CHEBI:57812"/>
        <dbReference type="ChEBI" id="CHEBI:60377"/>
        <dbReference type="ChEBI" id="CHEBI:136398"/>
        <dbReference type="EC" id="2.4.3.1"/>
    </reaction>
</comment>
<protein>
    <recommendedName>
        <fullName evidence="13">beta-galactoside alpha-(2,6)-sialyltransferase</fullName>
        <ecNumber evidence="13">2.4.3.1</ecNumber>
    </recommendedName>
</protein>
<evidence type="ECO:0000256" key="8">
    <source>
        <dbReference type="ARBA" id="ARBA00023034"/>
    </source>
</evidence>
<reference evidence="14 15" key="1">
    <citation type="journal article" date="2015" name="Genome Biol. Evol.">
        <title>Comparative Genomics of a Bacterivorous Green Alga Reveals Evolutionary Causalities and Consequences of Phago-Mixotrophic Mode of Nutrition.</title>
        <authorList>
            <person name="Burns J.A."/>
            <person name="Paasch A."/>
            <person name="Narechania A."/>
            <person name="Kim E."/>
        </authorList>
    </citation>
    <scope>NUCLEOTIDE SEQUENCE [LARGE SCALE GENOMIC DNA]</scope>
    <source>
        <strain evidence="14 15">PLY_AMNH</strain>
    </source>
</reference>
<evidence type="ECO:0000256" key="9">
    <source>
        <dbReference type="ARBA" id="ARBA00023136"/>
    </source>
</evidence>
<keyword evidence="3" id="KW-0328">Glycosyltransferase</keyword>
<dbReference type="Proteomes" id="UP001190700">
    <property type="component" value="Unassembled WGS sequence"/>
</dbReference>
<dbReference type="Gene3D" id="3.90.1480.20">
    <property type="entry name" value="Glycosyl transferase family 29"/>
    <property type="match status" value="1"/>
</dbReference>
<keyword evidence="9" id="KW-0472">Membrane</keyword>
<accession>A0AAE0C8Z2</accession>
<dbReference type="AlphaFoldDB" id="A0AAE0C8Z2"/>
<keyword evidence="8" id="KW-0333">Golgi apparatus</keyword>
<comment type="similarity">
    <text evidence="2">Belongs to the glycosyltransferase 29 family.</text>
</comment>
<dbReference type="EC" id="2.4.3.1" evidence="13"/>